<proteinExistence type="predicted"/>
<evidence type="ECO:0000259" key="3">
    <source>
        <dbReference type="PROSITE" id="PS50048"/>
    </source>
</evidence>
<dbReference type="OrthoDB" id="4491390at2759"/>
<sequence length="526" mass="60013">MSRVRACVPCSAARIQCDLARPSCGRCTSRGLICSGLPLDDLFVFRDENEVAKRNSKRARGERGQSFNRSGEASSSSSIVPRGRQALAADNVPDIETLQRQFLWLNQRALAEIPEPLKRDVETRAIERFFINWTLHPSNDGGSPGHMHNLPALYSATQPDSVLWHAVRAVAFAEVRNQSIDNVPFNVKARQQYGAALNSVRTIVTNENDIANDRVLSAILLLDNFELLYLARNDPLSPHKDAIRHVLSIRGDKQLYSPTRFSLWRLTHYRLQSWQTLFQEEPDAQQIAWVSKLNIDHPDLRVCSHVLHMNILSAAAKVLMRTPTDSEAIRIAKINQAMFMMQEMHTLILTIESFMTEMKGVWKATVGDPRNIRQPEDFEELHNFPIPQFPYQRILSYDDIWLAYIWNFYIASQIVLRESIVNVINYTTTLQGQQAPNEHDIASIQTQRNWIEVLSAAVIESFPQLLGFTQEQGSGWPRMPQQGRMAGRLFALFSMWVIERAQFTSDQHKKTASEVVSWINARHGLD</sequence>
<dbReference type="InterPro" id="IPR001138">
    <property type="entry name" value="Zn2Cys6_DnaBD"/>
</dbReference>
<reference evidence="4" key="1">
    <citation type="journal article" date="2020" name="Stud. Mycol.">
        <title>101 Dothideomycetes genomes: a test case for predicting lifestyles and emergence of pathogens.</title>
        <authorList>
            <person name="Haridas S."/>
            <person name="Albert R."/>
            <person name="Binder M."/>
            <person name="Bloem J."/>
            <person name="Labutti K."/>
            <person name="Salamov A."/>
            <person name="Andreopoulos B."/>
            <person name="Baker S."/>
            <person name="Barry K."/>
            <person name="Bills G."/>
            <person name="Bluhm B."/>
            <person name="Cannon C."/>
            <person name="Castanera R."/>
            <person name="Culley D."/>
            <person name="Daum C."/>
            <person name="Ezra D."/>
            <person name="Gonzalez J."/>
            <person name="Henrissat B."/>
            <person name="Kuo A."/>
            <person name="Liang C."/>
            <person name="Lipzen A."/>
            <person name="Lutzoni F."/>
            <person name="Magnuson J."/>
            <person name="Mondo S."/>
            <person name="Nolan M."/>
            <person name="Ohm R."/>
            <person name="Pangilinan J."/>
            <person name="Park H.-J."/>
            <person name="Ramirez L."/>
            <person name="Alfaro M."/>
            <person name="Sun H."/>
            <person name="Tritt A."/>
            <person name="Yoshinaga Y."/>
            <person name="Zwiers L.-H."/>
            <person name="Turgeon B."/>
            <person name="Goodwin S."/>
            <person name="Spatafora J."/>
            <person name="Crous P."/>
            <person name="Grigoriev I."/>
        </authorList>
    </citation>
    <scope>NUCLEOTIDE SEQUENCE</scope>
    <source>
        <strain evidence="4">CBS 115976</strain>
    </source>
</reference>
<accession>A0A6A6UPJ9</accession>
<dbReference type="InterPro" id="IPR053175">
    <property type="entry name" value="DHMBA_Reg_Transcription_Factor"/>
</dbReference>
<name>A0A6A6UPJ9_9PEZI</name>
<dbReference type="InterPro" id="IPR036864">
    <property type="entry name" value="Zn2-C6_fun-type_DNA-bd_sf"/>
</dbReference>
<dbReference type="Proteomes" id="UP000799302">
    <property type="component" value="Unassembled WGS sequence"/>
</dbReference>
<evidence type="ECO:0000256" key="2">
    <source>
        <dbReference type="SAM" id="MobiDB-lite"/>
    </source>
</evidence>
<feature type="compositionally biased region" description="Basic and acidic residues" evidence="2">
    <location>
        <begin position="54"/>
        <end position="63"/>
    </location>
</feature>
<feature type="region of interest" description="Disordered" evidence="2">
    <location>
        <begin position="54"/>
        <end position="82"/>
    </location>
</feature>
<evidence type="ECO:0000256" key="1">
    <source>
        <dbReference type="ARBA" id="ARBA00023242"/>
    </source>
</evidence>
<feature type="domain" description="Zn(2)-C6 fungal-type" evidence="3">
    <location>
        <begin position="6"/>
        <end position="35"/>
    </location>
</feature>
<dbReference type="EMBL" id="MU004231">
    <property type="protein sequence ID" value="KAF2673700.1"/>
    <property type="molecule type" value="Genomic_DNA"/>
</dbReference>
<dbReference type="Pfam" id="PF00172">
    <property type="entry name" value="Zn_clus"/>
    <property type="match status" value="1"/>
</dbReference>
<organism evidence="4 5">
    <name type="scientific">Microthyrium microscopicum</name>
    <dbReference type="NCBI Taxonomy" id="703497"/>
    <lineage>
        <taxon>Eukaryota</taxon>
        <taxon>Fungi</taxon>
        <taxon>Dikarya</taxon>
        <taxon>Ascomycota</taxon>
        <taxon>Pezizomycotina</taxon>
        <taxon>Dothideomycetes</taxon>
        <taxon>Dothideomycetes incertae sedis</taxon>
        <taxon>Microthyriales</taxon>
        <taxon>Microthyriaceae</taxon>
        <taxon>Microthyrium</taxon>
    </lineage>
</organism>
<keyword evidence="5" id="KW-1185">Reference proteome</keyword>
<dbReference type="SMART" id="SM00066">
    <property type="entry name" value="GAL4"/>
    <property type="match status" value="1"/>
</dbReference>
<dbReference type="GO" id="GO:0000981">
    <property type="term" value="F:DNA-binding transcription factor activity, RNA polymerase II-specific"/>
    <property type="evidence" value="ECO:0007669"/>
    <property type="project" value="InterPro"/>
</dbReference>
<dbReference type="SUPFAM" id="SSF57701">
    <property type="entry name" value="Zn2/Cys6 DNA-binding domain"/>
    <property type="match status" value="1"/>
</dbReference>
<evidence type="ECO:0000313" key="4">
    <source>
        <dbReference type="EMBL" id="KAF2673700.1"/>
    </source>
</evidence>
<dbReference type="GO" id="GO:0008270">
    <property type="term" value="F:zinc ion binding"/>
    <property type="evidence" value="ECO:0007669"/>
    <property type="project" value="InterPro"/>
</dbReference>
<keyword evidence="1" id="KW-0539">Nucleus</keyword>
<gene>
    <name evidence="4" type="ORF">BT63DRAFT_431674</name>
</gene>
<dbReference type="PROSITE" id="PS50048">
    <property type="entry name" value="ZN2_CY6_FUNGAL_2"/>
    <property type="match status" value="1"/>
</dbReference>
<evidence type="ECO:0000313" key="5">
    <source>
        <dbReference type="Proteomes" id="UP000799302"/>
    </source>
</evidence>
<dbReference type="AlphaFoldDB" id="A0A6A6UPJ9"/>
<feature type="compositionally biased region" description="Polar residues" evidence="2">
    <location>
        <begin position="65"/>
        <end position="79"/>
    </location>
</feature>
<dbReference type="CDD" id="cd00067">
    <property type="entry name" value="GAL4"/>
    <property type="match status" value="1"/>
</dbReference>
<protein>
    <recommendedName>
        <fullName evidence="3">Zn(2)-C6 fungal-type domain-containing protein</fullName>
    </recommendedName>
</protein>
<dbReference type="PROSITE" id="PS00463">
    <property type="entry name" value="ZN2_CY6_FUNGAL_1"/>
    <property type="match status" value="1"/>
</dbReference>
<dbReference type="Gene3D" id="4.10.240.10">
    <property type="entry name" value="Zn(2)-C6 fungal-type DNA-binding domain"/>
    <property type="match status" value="1"/>
</dbReference>
<dbReference type="PANTHER" id="PTHR38791">
    <property type="entry name" value="ZN(II)2CYS6 TRANSCRIPTION FACTOR (EUROFUNG)-RELATED-RELATED"/>
    <property type="match status" value="1"/>
</dbReference>